<dbReference type="EMBL" id="JANRHA010000006">
    <property type="protein sequence ID" value="MDG3014990.1"/>
    <property type="molecule type" value="Genomic_DNA"/>
</dbReference>
<sequence length="94" mass="10680">MTTRPSDRSQMRPLACRTCGTEVLVEKFSYEHTSIRWPDGADRSCVRFRENDSDLRGDVHASTCPDLRDSIRQAVLDGTLVVDEDPEDDRAVPR</sequence>
<protein>
    <recommendedName>
        <fullName evidence="3">Ferredoxin</fullName>
    </recommendedName>
</protein>
<evidence type="ECO:0000313" key="2">
    <source>
        <dbReference type="Proteomes" id="UP001152755"/>
    </source>
</evidence>
<keyword evidence="2" id="KW-1185">Reference proteome</keyword>
<gene>
    <name evidence="1" type="ORF">NVS88_10520</name>
</gene>
<comment type="caution">
    <text evidence="1">The sequence shown here is derived from an EMBL/GenBank/DDBJ whole genome shotgun (WGS) entry which is preliminary data.</text>
</comment>
<proteinExistence type="predicted"/>
<reference evidence="1" key="1">
    <citation type="submission" date="2022-08" db="EMBL/GenBank/DDBJ databases">
        <title>Genome analysis of Corynebacteriales strain.</title>
        <authorList>
            <person name="Lee S.D."/>
        </authorList>
    </citation>
    <scope>NUCLEOTIDE SEQUENCE</scope>
    <source>
        <strain evidence="1">D3-21</strain>
    </source>
</reference>
<evidence type="ECO:0000313" key="1">
    <source>
        <dbReference type="EMBL" id="MDG3014990.1"/>
    </source>
</evidence>
<evidence type="ECO:0008006" key="3">
    <source>
        <dbReference type="Google" id="ProtNLM"/>
    </source>
</evidence>
<dbReference type="Proteomes" id="UP001152755">
    <property type="component" value="Unassembled WGS sequence"/>
</dbReference>
<organism evidence="1 2">
    <name type="scientific">Speluncibacter jeojiensis</name>
    <dbReference type="NCBI Taxonomy" id="2710754"/>
    <lineage>
        <taxon>Bacteria</taxon>
        <taxon>Bacillati</taxon>
        <taxon>Actinomycetota</taxon>
        <taxon>Actinomycetes</taxon>
        <taxon>Mycobacteriales</taxon>
        <taxon>Speluncibacteraceae</taxon>
        <taxon>Speluncibacter</taxon>
    </lineage>
</organism>
<name>A0A9X4RDM2_9ACTN</name>
<dbReference type="RefSeq" id="WP_277833916.1">
    <property type="nucleotide sequence ID" value="NZ_JAAIVF010000005.1"/>
</dbReference>
<accession>A0A9X4RDM2</accession>
<dbReference type="AlphaFoldDB" id="A0A9X4RDM2"/>